<evidence type="ECO:0000256" key="1">
    <source>
        <dbReference type="ARBA" id="ARBA00004922"/>
    </source>
</evidence>
<dbReference type="AlphaFoldDB" id="A0A367RPH7"/>
<dbReference type="GO" id="GO:0016757">
    <property type="term" value="F:glycosyltransferase activity"/>
    <property type="evidence" value="ECO:0007669"/>
    <property type="project" value="UniProtKB-KW"/>
</dbReference>
<feature type="repeat" description="TPR" evidence="6">
    <location>
        <begin position="106"/>
        <end position="139"/>
    </location>
</feature>
<dbReference type="SUPFAM" id="SSF48439">
    <property type="entry name" value="Protein prenylyltransferase"/>
    <property type="match status" value="1"/>
</dbReference>
<feature type="repeat" description="TPR" evidence="6">
    <location>
        <begin position="199"/>
        <end position="232"/>
    </location>
</feature>
<dbReference type="InterPro" id="IPR011990">
    <property type="entry name" value="TPR-like_helical_dom_sf"/>
</dbReference>
<comment type="caution">
    <text evidence="8">The sequence shown here is derived from an EMBL/GenBank/DDBJ whole genome shotgun (WGS) entry which is preliminary data.</text>
</comment>
<reference evidence="8 9" key="1">
    <citation type="submission" date="2016-04" db="EMBL/GenBank/DDBJ databases">
        <authorList>
            <person name="Evans L.H."/>
            <person name="Alamgir A."/>
            <person name="Owens N."/>
            <person name="Weber N.D."/>
            <person name="Virtaneva K."/>
            <person name="Barbian K."/>
            <person name="Babar A."/>
            <person name="Rosenke K."/>
        </authorList>
    </citation>
    <scope>NUCLEOTIDE SEQUENCE [LARGE SCALE GENOMIC DNA]</scope>
    <source>
        <strain evidence="8">NIES-2108</strain>
    </source>
</reference>
<keyword evidence="4" id="KW-0677">Repeat</keyword>
<dbReference type="Pfam" id="PF14559">
    <property type="entry name" value="TPR_19"/>
    <property type="match status" value="1"/>
</dbReference>
<dbReference type="Pfam" id="PF00515">
    <property type="entry name" value="TPR_1"/>
    <property type="match status" value="1"/>
</dbReference>
<dbReference type="PANTHER" id="PTHR44835">
    <property type="entry name" value="UDP-N-ACETYLGLUCOSAMINE--PEPTIDE N-ACETYLGLUCOSAMINYLTRANSFERASE SPINDLY-RELATED"/>
    <property type="match status" value="1"/>
</dbReference>
<dbReference type="InterPro" id="IPR001173">
    <property type="entry name" value="Glyco_trans_2-like"/>
</dbReference>
<dbReference type="Gene3D" id="3.90.550.10">
    <property type="entry name" value="Spore Coat Polysaccharide Biosynthesis Protein SpsA, Chain A"/>
    <property type="match status" value="1"/>
</dbReference>
<gene>
    <name evidence="8" type="ORF">A6769_12785</name>
</gene>
<dbReference type="InterPro" id="IPR019734">
    <property type="entry name" value="TPR_rpt"/>
</dbReference>
<dbReference type="Proteomes" id="UP000252085">
    <property type="component" value="Unassembled WGS sequence"/>
</dbReference>
<dbReference type="Gene3D" id="1.25.40.10">
    <property type="entry name" value="Tetratricopeptide repeat domain"/>
    <property type="match status" value="3"/>
</dbReference>
<protein>
    <recommendedName>
        <fullName evidence="7">Glycosyltransferase 2-like domain-containing protein</fullName>
    </recommendedName>
</protein>
<feature type="repeat" description="TPR" evidence="6">
    <location>
        <begin position="233"/>
        <end position="266"/>
    </location>
</feature>
<dbReference type="PROSITE" id="PS50005">
    <property type="entry name" value="TPR"/>
    <property type="match status" value="5"/>
</dbReference>
<dbReference type="InterPro" id="IPR029044">
    <property type="entry name" value="Nucleotide-diphossugar_trans"/>
</dbReference>
<dbReference type="Pfam" id="PF00535">
    <property type="entry name" value="Glycos_transf_2"/>
    <property type="match status" value="1"/>
</dbReference>
<feature type="domain" description="Glycosyltransferase 2-like" evidence="7">
    <location>
        <begin position="350"/>
        <end position="466"/>
    </location>
</feature>
<keyword evidence="5 6" id="KW-0802">TPR repeat</keyword>
<dbReference type="Pfam" id="PF07719">
    <property type="entry name" value="TPR_2"/>
    <property type="match status" value="1"/>
</dbReference>
<evidence type="ECO:0000256" key="2">
    <source>
        <dbReference type="ARBA" id="ARBA00022676"/>
    </source>
</evidence>
<dbReference type="SMART" id="SM00028">
    <property type="entry name" value="TPR"/>
    <property type="match status" value="7"/>
</dbReference>
<dbReference type="InterPro" id="IPR051939">
    <property type="entry name" value="Glycosyltr_41/O-GlcNAc_trsf"/>
</dbReference>
<name>A0A367RPH7_NOSPU</name>
<evidence type="ECO:0000259" key="7">
    <source>
        <dbReference type="Pfam" id="PF00535"/>
    </source>
</evidence>
<dbReference type="PANTHER" id="PTHR44835:SF1">
    <property type="entry name" value="PROTEIN O-GLCNAC TRANSFERASE"/>
    <property type="match status" value="1"/>
</dbReference>
<accession>A0A367RPH7</accession>
<dbReference type="PROSITE" id="PS50293">
    <property type="entry name" value="TPR_REGION"/>
    <property type="match status" value="3"/>
</dbReference>
<keyword evidence="2" id="KW-0328">Glycosyltransferase</keyword>
<evidence type="ECO:0000256" key="5">
    <source>
        <dbReference type="ARBA" id="ARBA00022803"/>
    </source>
</evidence>
<dbReference type="Pfam" id="PF13181">
    <property type="entry name" value="TPR_8"/>
    <property type="match status" value="1"/>
</dbReference>
<organism evidence="8 9">
    <name type="scientific">Nostoc punctiforme NIES-2108</name>
    <dbReference type="NCBI Taxonomy" id="1356359"/>
    <lineage>
        <taxon>Bacteria</taxon>
        <taxon>Bacillati</taxon>
        <taxon>Cyanobacteriota</taxon>
        <taxon>Cyanophyceae</taxon>
        <taxon>Nostocales</taxon>
        <taxon>Nostocaceae</taxon>
        <taxon>Nostoc</taxon>
    </lineage>
</organism>
<proteinExistence type="predicted"/>
<comment type="pathway">
    <text evidence="1">Protein modification; protein glycosylation.</text>
</comment>
<evidence type="ECO:0000256" key="4">
    <source>
        <dbReference type="ARBA" id="ARBA00022737"/>
    </source>
</evidence>
<feature type="repeat" description="TPR" evidence="6">
    <location>
        <begin position="267"/>
        <end position="300"/>
    </location>
</feature>
<sequence length="667" mass="75385">MDTTNISESKVKSLIQIAVQTHQSGDKDEAKLLDKIEVAEILELAAQQQRDNSLLEAEYLYSQVLQKQPDNPEALYGLGMLAQQMGQPQTAEQWLSAASKVQPDSVKMWFSLGNLHLVQEQFSKAEKAYRQALVLLPNSLPIYNNLGYTLQQQGLFQEAIHYYQKALELKPDFIEAEANLGNALHAQGKLSSNQQMYYAQLNNQLGVVRKKAGDLKNAVTCHKQAIALQPDFLEAHYNLGLALQEQEEFEEAIASYQKLLELNPNYGEVYLNLGKIYQQQNNLTEAISAYQQGLKLINPHYAKAFAATQENEDEISATPLLPQGEVQIGEYYFPLIPPVSETKDKRPFWSVVIPAYQRPDYLLESLVSVLAQWSGIEEMEIIVIDDASTPPLYQLVNAIGRGIVRYYRNPQNLRQQGTWNAGVTNSRGLWIHLLHDDDYVLPGFYTRLKQGLEGCPDSVGAAFTGYENINETGEITFRQQLYGTDKGIVSDLLLYVGVANPLNPPAVVIRRTTYERLGGYHPELTSTLDWELYKRIATFYDWWYEPEILVHYRVHSQSMRTELSLSGDRVASIRRSIEISESYLPADLCAGITAQSRKHYFISCLADTEVPLKAGHLTGAFRTLEEILKIDQSAESLAQLFAWLRTDIATPLRDEIAFRLISLPLNN</sequence>
<dbReference type="Pfam" id="PF13414">
    <property type="entry name" value="TPR_11"/>
    <property type="match status" value="1"/>
</dbReference>
<evidence type="ECO:0000313" key="9">
    <source>
        <dbReference type="Proteomes" id="UP000252085"/>
    </source>
</evidence>
<dbReference type="InterPro" id="IPR013105">
    <property type="entry name" value="TPR_2"/>
</dbReference>
<evidence type="ECO:0000256" key="6">
    <source>
        <dbReference type="PROSITE-ProRule" id="PRU00339"/>
    </source>
</evidence>
<dbReference type="SUPFAM" id="SSF53448">
    <property type="entry name" value="Nucleotide-diphospho-sugar transferases"/>
    <property type="match status" value="1"/>
</dbReference>
<evidence type="ECO:0000256" key="3">
    <source>
        <dbReference type="ARBA" id="ARBA00022679"/>
    </source>
</evidence>
<dbReference type="EMBL" id="LXQE01000136">
    <property type="protein sequence ID" value="RCJ37761.1"/>
    <property type="molecule type" value="Genomic_DNA"/>
</dbReference>
<keyword evidence="3" id="KW-0808">Transferase</keyword>
<evidence type="ECO:0000313" key="8">
    <source>
        <dbReference type="EMBL" id="RCJ37761.1"/>
    </source>
</evidence>
<dbReference type="CDD" id="cd00761">
    <property type="entry name" value="Glyco_tranf_GTA_type"/>
    <property type="match status" value="1"/>
</dbReference>
<feature type="repeat" description="TPR" evidence="6">
    <location>
        <begin position="140"/>
        <end position="173"/>
    </location>
</feature>